<dbReference type="Proteomes" id="UP000286317">
    <property type="component" value="Unassembled WGS sequence"/>
</dbReference>
<keyword evidence="6" id="KW-0238">DNA-binding</keyword>
<evidence type="ECO:0000256" key="7">
    <source>
        <dbReference type="ARBA" id="ARBA00023163"/>
    </source>
</evidence>
<evidence type="ECO:0000313" key="9">
    <source>
        <dbReference type="EMBL" id="RIM99608.1"/>
    </source>
</evidence>
<evidence type="ECO:0000256" key="3">
    <source>
        <dbReference type="ARBA" id="ARBA00022576"/>
    </source>
</evidence>
<comment type="similarity">
    <text evidence="2">In the C-terminal section; belongs to the class-I pyridoxal-phosphate-dependent aminotransferase family.</text>
</comment>
<evidence type="ECO:0000256" key="4">
    <source>
        <dbReference type="ARBA" id="ARBA00022898"/>
    </source>
</evidence>
<dbReference type="InterPro" id="IPR036390">
    <property type="entry name" value="WH_DNA-bd_sf"/>
</dbReference>
<dbReference type="InterPro" id="IPR004839">
    <property type="entry name" value="Aminotransferase_I/II_large"/>
</dbReference>
<proteinExistence type="inferred from homology"/>
<keyword evidence="5" id="KW-0805">Transcription regulation</keyword>
<keyword evidence="7" id="KW-0804">Transcription</keyword>
<evidence type="ECO:0000256" key="6">
    <source>
        <dbReference type="ARBA" id="ARBA00023125"/>
    </source>
</evidence>
<evidence type="ECO:0000313" key="10">
    <source>
        <dbReference type="Proteomes" id="UP000286317"/>
    </source>
</evidence>
<comment type="caution">
    <text evidence="9">The sequence shown here is derived from an EMBL/GenBank/DDBJ whole genome shotgun (WGS) entry which is preliminary data.</text>
</comment>
<dbReference type="PANTHER" id="PTHR46577:SF2">
    <property type="entry name" value="TRANSCRIPTIONAL REGULATORY PROTEIN"/>
    <property type="match status" value="1"/>
</dbReference>
<dbReference type="InterPro" id="IPR036388">
    <property type="entry name" value="WH-like_DNA-bd_sf"/>
</dbReference>
<evidence type="ECO:0000256" key="1">
    <source>
        <dbReference type="ARBA" id="ARBA00001933"/>
    </source>
</evidence>
<dbReference type="SUPFAM" id="SSF53383">
    <property type="entry name" value="PLP-dependent transferases"/>
    <property type="match status" value="1"/>
</dbReference>
<dbReference type="InterPro" id="IPR000524">
    <property type="entry name" value="Tscrpt_reg_HTH_GntR"/>
</dbReference>
<keyword evidence="4" id="KW-0663">Pyridoxal phosphate</keyword>
<dbReference type="InterPro" id="IPR051446">
    <property type="entry name" value="HTH_trans_reg/aminotransferase"/>
</dbReference>
<dbReference type="Gene3D" id="3.90.1150.10">
    <property type="entry name" value="Aspartate Aminotransferase, domain 1"/>
    <property type="match status" value="1"/>
</dbReference>
<dbReference type="AlphaFoldDB" id="A0A418IE63"/>
<dbReference type="GO" id="GO:0003700">
    <property type="term" value="F:DNA-binding transcription factor activity"/>
    <property type="evidence" value="ECO:0007669"/>
    <property type="project" value="InterPro"/>
</dbReference>
<reference evidence="9 10" key="1">
    <citation type="journal article" date="2016" name="Front. Microbiol.">
        <title>Comprehensive Phylogenetic Analysis of Bovine Non-aureus Staphylococci Species Based on Whole-Genome Sequencing.</title>
        <authorList>
            <person name="Naushad S."/>
            <person name="Barkema H.W."/>
            <person name="Luby C."/>
            <person name="Condas L.A."/>
            <person name="Nobrega D.B."/>
            <person name="Carson D.A."/>
            <person name="De Buck J."/>
        </authorList>
    </citation>
    <scope>NUCLEOTIDE SEQUENCE [LARGE SCALE GENOMIC DNA]</scope>
    <source>
        <strain evidence="9 10">SNUC 4554</strain>
    </source>
</reference>
<dbReference type="SUPFAM" id="SSF46785">
    <property type="entry name" value="Winged helix' DNA-binding domain"/>
    <property type="match status" value="1"/>
</dbReference>
<evidence type="ECO:0000259" key="8">
    <source>
        <dbReference type="PROSITE" id="PS50949"/>
    </source>
</evidence>
<dbReference type="RefSeq" id="WP_119585971.1">
    <property type="nucleotide sequence ID" value="NZ_JAWVBH010000001.1"/>
</dbReference>
<accession>A0A418IE63</accession>
<evidence type="ECO:0000256" key="2">
    <source>
        <dbReference type="ARBA" id="ARBA00005384"/>
    </source>
</evidence>
<dbReference type="Pfam" id="PF00155">
    <property type="entry name" value="Aminotran_1_2"/>
    <property type="match status" value="1"/>
</dbReference>
<dbReference type="GO" id="GO:0008483">
    <property type="term" value="F:transaminase activity"/>
    <property type="evidence" value="ECO:0007669"/>
    <property type="project" value="UniProtKB-KW"/>
</dbReference>
<sequence length="475" mass="54809">MFKPKYKQIIDDIIAQIDTGELEQGMQLPSQRDMASQYQVNRSTVIQAFDILKSQGIIEGREKQRLYVSGNTWHSYIRNNINWQNYISNSTTKNNQYFVQQINKLEFYTNMMRLGTGELGPDLIPNERFKEILSKCNASVLNTNYEQPQGNLKLREAIVKYMGKLGITCTVDHICITSGALQGLKLIADGLLIPQSKIIVESPSYINSIRTWHNIRADIQQISISDIKSNINNIFKAQTQYTNSIFYCIPTLHNPTQHCYSIEEKQKIIMQCAQRGIPIVEDDVYGDLYFKHERPKPLKSFDTNDNILYLNSLSKTVSPGLRVGWIIAKPSVAAHLADLKMQNDYGVSSISQYIASEWLTQPQYHEQHLKSLKDKLLIKRNLFLESLEKYFNNFGSWSTPEGSFYIWFQFKTPIDMRILFDEAVAENILINPGEVYDKHARHCIRFSYAYIEPDDIDSTLKHLSKIIQTHFSQSS</sequence>
<keyword evidence="3 9" id="KW-0808">Transferase</keyword>
<evidence type="ECO:0000256" key="5">
    <source>
        <dbReference type="ARBA" id="ARBA00023015"/>
    </source>
</evidence>
<dbReference type="InterPro" id="IPR015422">
    <property type="entry name" value="PyrdxlP-dep_Trfase_small"/>
</dbReference>
<dbReference type="GO" id="GO:0003677">
    <property type="term" value="F:DNA binding"/>
    <property type="evidence" value="ECO:0007669"/>
    <property type="project" value="UniProtKB-KW"/>
</dbReference>
<dbReference type="PROSITE" id="PS50949">
    <property type="entry name" value="HTH_GNTR"/>
    <property type="match status" value="1"/>
</dbReference>
<dbReference type="InterPro" id="IPR015424">
    <property type="entry name" value="PyrdxlP-dep_Trfase"/>
</dbReference>
<comment type="cofactor">
    <cofactor evidence="1">
        <name>pyridoxal 5'-phosphate</name>
        <dbReference type="ChEBI" id="CHEBI:597326"/>
    </cofactor>
</comment>
<feature type="domain" description="HTH gntR-type" evidence="8">
    <location>
        <begin position="3"/>
        <end position="71"/>
    </location>
</feature>
<dbReference type="SMART" id="SM00345">
    <property type="entry name" value="HTH_GNTR"/>
    <property type="match status" value="1"/>
</dbReference>
<protein>
    <submittedName>
        <fullName evidence="9">PLP-dependent aminotransferase family protein</fullName>
    </submittedName>
</protein>
<keyword evidence="10" id="KW-1185">Reference proteome</keyword>
<dbReference type="EMBL" id="QXUF01000067">
    <property type="protein sequence ID" value="RIM99608.1"/>
    <property type="molecule type" value="Genomic_DNA"/>
</dbReference>
<name>A0A418IE63_9STAP</name>
<dbReference type="CDD" id="cd07377">
    <property type="entry name" value="WHTH_GntR"/>
    <property type="match status" value="1"/>
</dbReference>
<organism evidence="9 10">
    <name type="scientific">Staphylococcus shinii</name>
    <dbReference type="NCBI Taxonomy" id="2912228"/>
    <lineage>
        <taxon>Bacteria</taxon>
        <taxon>Bacillati</taxon>
        <taxon>Bacillota</taxon>
        <taxon>Bacilli</taxon>
        <taxon>Bacillales</taxon>
        <taxon>Staphylococcaceae</taxon>
        <taxon>Staphylococcus</taxon>
    </lineage>
</organism>
<dbReference type="PRINTS" id="PR00035">
    <property type="entry name" value="HTHGNTR"/>
</dbReference>
<dbReference type="Gene3D" id="3.40.640.10">
    <property type="entry name" value="Type I PLP-dependent aspartate aminotransferase-like (Major domain)"/>
    <property type="match status" value="1"/>
</dbReference>
<dbReference type="CDD" id="cd00609">
    <property type="entry name" value="AAT_like"/>
    <property type="match status" value="1"/>
</dbReference>
<keyword evidence="3 9" id="KW-0032">Aminotransferase</keyword>
<dbReference type="PANTHER" id="PTHR46577">
    <property type="entry name" value="HTH-TYPE TRANSCRIPTIONAL REGULATORY PROTEIN GABR"/>
    <property type="match status" value="1"/>
</dbReference>
<dbReference type="GO" id="GO:0030170">
    <property type="term" value="F:pyridoxal phosphate binding"/>
    <property type="evidence" value="ECO:0007669"/>
    <property type="project" value="InterPro"/>
</dbReference>
<dbReference type="Gene3D" id="1.10.10.10">
    <property type="entry name" value="Winged helix-like DNA-binding domain superfamily/Winged helix DNA-binding domain"/>
    <property type="match status" value="1"/>
</dbReference>
<dbReference type="Pfam" id="PF00392">
    <property type="entry name" value="GntR"/>
    <property type="match status" value="1"/>
</dbReference>
<gene>
    <name evidence="9" type="ORF">BU112_09660</name>
</gene>
<dbReference type="InterPro" id="IPR015421">
    <property type="entry name" value="PyrdxlP-dep_Trfase_major"/>
</dbReference>
<dbReference type="OrthoDB" id="9802328at2"/>